<feature type="domain" description="Bulb-type lectin" evidence="22">
    <location>
        <begin position="892"/>
        <end position="1017"/>
    </location>
</feature>
<keyword evidence="12 19" id="KW-0472">Membrane</keyword>
<dbReference type="GO" id="GO:0005524">
    <property type="term" value="F:ATP binding"/>
    <property type="evidence" value="ECO:0007669"/>
    <property type="project" value="UniProtKB-UniRule"/>
</dbReference>
<evidence type="ECO:0000256" key="10">
    <source>
        <dbReference type="ARBA" id="ARBA00022840"/>
    </source>
</evidence>
<dbReference type="GO" id="GO:0048544">
    <property type="term" value="P:recognition of pollen"/>
    <property type="evidence" value="ECO:0007669"/>
    <property type="project" value="InterPro"/>
</dbReference>
<evidence type="ECO:0000259" key="21">
    <source>
        <dbReference type="PROSITE" id="PS50011"/>
    </source>
</evidence>
<dbReference type="Pfam" id="PF01453">
    <property type="entry name" value="B_lectin"/>
    <property type="match status" value="2"/>
</dbReference>
<comment type="caution">
    <text evidence="24">The sequence shown here is derived from an EMBL/GenBank/DDBJ whole genome shotgun (WGS) entry which is preliminary data.</text>
</comment>
<evidence type="ECO:0000259" key="23">
    <source>
        <dbReference type="PROSITE" id="PS50948"/>
    </source>
</evidence>
<dbReference type="GO" id="GO:0004674">
    <property type="term" value="F:protein serine/threonine kinase activity"/>
    <property type="evidence" value="ECO:0007669"/>
    <property type="project" value="UniProtKB-KW"/>
</dbReference>
<dbReference type="Pfam" id="PF00954">
    <property type="entry name" value="S_locus_glycop"/>
    <property type="match status" value="2"/>
</dbReference>
<dbReference type="Gene3D" id="2.90.10.10">
    <property type="entry name" value="Bulb-type lectin domain"/>
    <property type="match status" value="2"/>
</dbReference>
<dbReference type="CDD" id="cd14066">
    <property type="entry name" value="STKc_IRAK"/>
    <property type="match status" value="1"/>
</dbReference>
<dbReference type="InterPro" id="IPR001245">
    <property type="entry name" value="Ser-Thr/Tyr_kinase_cat_dom"/>
</dbReference>
<dbReference type="SUPFAM" id="SSF51110">
    <property type="entry name" value="alpha-D-mannose-specific plant lectins"/>
    <property type="match status" value="2"/>
</dbReference>
<feature type="binding site" evidence="18">
    <location>
        <position position="515"/>
    </location>
    <ligand>
        <name>ATP</name>
        <dbReference type="ChEBI" id="CHEBI:30616"/>
    </ligand>
</feature>
<feature type="binding site" evidence="18">
    <location>
        <position position="1396"/>
    </location>
    <ligand>
        <name>ATP</name>
        <dbReference type="ChEBI" id="CHEBI:30616"/>
    </ligand>
</feature>
<evidence type="ECO:0000256" key="12">
    <source>
        <dbReference type="ARBA" id="ARBA00023136"/>
    </source>
</evidence>
<evidence type="ECO:0000256" key="11">
    <source>
        <dbReference type="ARBA" id="ARBA00022989"/>
    </source>
</evidence>
<evidence type="ECO:0000256" key="14">
    <source>
        <dbReference type="ARBA" id="ARBA00023170"/>
    </source>
</evidence>
<dbReference type="Gene3D" id="3.30.200.20">
    <property type="entry name" value="Phosphorylase Kinase, domain 1"/>
    <property type="match status" value="1"/>
</dbReference>
<keyword evidence="14" id="KW-0675">Receptor</keyword>
<dbReference type="EC" id="2.7.11.1" evidence="2"/>
<dbReference type="PANTHER" id="PTHR32444:SF241">
    <property type="entry name" value="NON-SPECIFIC SERINE_THREONINE PROTEIN KINASE"/>
    <property type="match status" value="1"/>
</dbReference>
<dbReference type="InterPro" id="IPR000858">
    <property type="entry name" value="S_locus_glycoprot_dom"/>
</dbReference>
<keyword evidence="4" id="KW-0808">Transferase</keyword>
<dbReference type="GO" id="GO:0016020">
    <property type="term" value="C:membrane"/>
    <property type="evidence" value="ECO:0007669"/>
    <property type="project" value="UniProtKB-SubCell"/>
</dbReference>
<comment type="subcellular location">
    <subcellularLocation>
        <location evidence="1">Membrane</location>
        <topology evidence="1">Single-pass membrane protein</topology>
    </subcellularLocation>
</comment>
<protein>
    <recommendedName>
        <fullName evidence="2">non-specific serine/threonine protein kinase</fullName>
        <ecNumber evidence="2">2.7.11.1</ecNumber>
    </recommendedName>
</protein>
<dbReference type="Gene3D" id="1.10.510.10">
    <property type="entry name" value="Transferase(Phosphotransferase) domain 1"/>
    <property type="match status" value="3"/>
</dbReference>
<dbReference type="FunFam" id="3.30.200.20:FF:000727">
    <property type="entry name" value="Cysteine-rich RLK (RECEPTOR-like protein kinase) 23"/>
    <property type="match status" value="1"/>
</dbReference>
<dbReference type="SMART" id="SM00220">
    <property type="entry name" value="S_TKc"/>
    <property type="match status" value="2"/>
</dbReference>
<comment type="catalytic activity">
    <reaction evidence="17">
        <text>L-seryl-[protein] + ATP = O-phospho-L-seryl-[protein] + ADP + H(+)</text>
        <dbReference type="Rhea" id="RHEA:17989"/>
        <dbReference type="Rhea" id="RHEA-COMP:9863"/>
        <dbReference type="Rhea" id="RHEA-COMP:11604"/>
        <dbReference type="ChEBI" id="CHEBI:15378"/>
        <dbReference type="ChEBI" id="CHEBI:29999"/>
        <dbReference type="ChEBI" id="CHEBI:30616"/>
        <dbReference type="ChEBI" id="CHEBI:83421"/>
        <dbReference type="ChEBI" id="CHEBI:456216"/>
        <dbReference type="EC" id="2.7.11.1"/>
    </reaction>
</comment>
<dbReference type="FunFam" id="2.90.10.10:FF:000005">
    <property type="entry name" value="G-type lectin S-receptor-like serine/threonine-protein kinase"/>
    <property type="match status" value="1"/>
</dbReference>
<gene>
    <name evidence="24" type="ORF">Ccrd_011882</name>
</gene>
<dbReference type="Pfam" id="PF00069">
    <property type="entry name" value="Pkinase"/>
    <property type="match status" value="1"/>
</dbReference>
<dbReference type="PANTHER" id="PTHR32444">
    <property type="entry name" value="BULB-TYPE LECTIN DOMAIN-CONTAINING PROTEIN"/>
    <property type="match status" value="1"/>
</dbReference>
<dbReference type="PROSITE" id="PS00108">
    <property type="entry name" value="PROTEIN_KINASE_ST"/>
    <property type="match status" value="2"/>
</dbReference>
<dbReference type="SMART" id="SM00473">
    <property type="entry name" value="PAN_AP"/>
    <property type="match status" value="2"/>
</dbReference>
<keyword evidence="10 18" id="KW-0067">ATP-binding</keyword>
<evidence type="ECO:0000256" key="19">
    <source>
        <dbReference type="SAM" id="Phobius"/>
    </source>
</evidence>
<evidence type="ECO:0000259" key="22">
    <source>
        <dbReference type="PROSITE" id="PS50927"/>
    </source>
</evidence>
<dbReference type="InterPro" id="IPR011009">
    <property type="entry name" value="Kinase-like_dom_sf"/>
</dbReference>
<dbReference type="FunFam" id="2.90.10.10:FF:000001">
    <property type="entry name" value="G-type lectin S-receptor-like serine/threonine-protein kinase"/>
    <property type="match status" value="1"/>
</dbReference>
<name>A0A103YIJ1_CYNCS</name>
<dbReference type="SMART" id="SM00108">
    <property type="entry name" value="B_lectin"/>
    <property type="match status" value="2"/>
</dbReference>
<dbReference type="Pfam" id="PF08276">
    <property type="entry name" value="PAN_2"/>
    <property type="match status" value="2"/>
</dbReference>
<dbReference type="EMBL" id="LEKV01001043">
    <property type="protein sequence ID" value="KVI09761.1"/>
    <property type="molecule type" value="Genomic_DNA"/>
</dbReference>
<keyword evidence="9" id="KW-0418">Kinase</keyword>
<feature type="signal peptide" evidence="20">
    <location>
        <begin position="1"/>
        <end position="21"/>
    </location>
</feature>
<feature type="domain" description="Bulb-type lectin" evidence="22">
    <location>
        <begin position="22"/>
        <end position="148"/>
    </location>
</feature>
<keyword evidence="6 20" id="KW-0732">Signal</keyword>
<dbReference type="PROSITE" id="PS00107">
    <property type="entry name" value="PROTEIN_KINASE_ATP"/>
    <property type="match status" value="2"/>
</dbReference>
<keyword evidence="7" id="KW-0677">Repeat</keyword>
<feature type="chain" id="PRO_5007119746" description="non-specific serine/threonine protein kinase" evidence="20">
    <location>
        <begin position="22"/>
        <end position="1653"/>
    </location>
</feature>
<evidence type="ECO:0000313" key="24">
    <source>
        <dbReference type="EMBL" id="KVI09761.1"/>
    </source>
</evidence>
<evidence type="ECO:0000256" key="15">
    <source>
        <dbReference type="ARBA" id="ARBA00023180"/>
    </source>
</evidence>
<dbReference type="PROSITE" id="PS50927">
    <property type="entry name" value="BULB_LECTIN"/>
    <property type="match status" value="2"/>
</dbReference>
<evidence type="ECO:0000256" key="4">
    <source>
        <dbReference type="ARBA" id="ARBA00022679"/>
    </source>
</evidence>
<evidence type="ECO:0000256" key="2">
    <source>
        <dbReference type="ARBA" id="ARBA00012513"/>
    </source>
</evidence>
<dbReference type="Proteomes" id="UP000243975">
    <property type="component" value="Unassembled WGS sequence"/>
</dbReference>
<dbReference type="CDD" id="cd01098">
    <property type="entry name" value="PAN_AP_plant"/>
    <property type="match status" value="2"/>
</dbReference>
<evidence type="ECO:0000256" key="9">
    <source>
        <dbReference type="ARBA" id="ARBA00022777"/>
    </source>
</evidence>
<keyword evidence="8 18" id="KW-0547">Nucleotide-binding</keyword>
<evidence type="ECO:0000256" key="8">
    <source>
        <dbReference type="ARBA" id="ARBA00022741"/>
    </source>
</evidence>
<keyword evidence="5 19" id="KW-0812">Transmembrane</keyword>
<evidence type="ECO:0000256" key="20">
    <source>
        <dbReference type="SAM" id="SignalP"/>
    </source>
</evidence>
<proteinExistence type="predicted"/>
<feature type="domain" description="Apple" evidence="23">
    <location>
        <begin position="1201"/>
        <end position="1293"/>
    </location>
</feature>
<evidence type="ECO:0000256" key="16">
    <source>
        <dbReference type="ARBA" id="ARBA00047899"/>
    </source>
</evidence>
<dbReference type="InterPro" id="IPR001480">
    <property type="entry name" value="Bulb-type_lectin_dom"/>
</dbReference>
<keyword evidence="11 19" id="KW-1133">Transmembrane helix</keyword>
<dbReference type="InterPro" id="IPR008271">
    <property type="entry name" value="Ser/Thr_kinase_AS"/>
</dbReference>
<feature type="transmembrane region" description="Helical" evidence="19">
    <location>
        <begin position="441"/>
        <end position="461"/>
    </location>
</feature>
<dbReference type="InterPro" id="IPR036426">
    <property type="entry name" value="Bulb-type_lectin_dom_sf"/>
</dbReference>
<keyword evidence="3" id="KW-0723">Serine/threonine-protein kinase</keyword>
<dbReference type="SUPFAM" id="SSF56112">
    <property type="entry name" value="Protein kinase-like (PK-like)"/>
    <property type="match status" value="2"/>
</dbReference>
<evidence type="ECO:0000256" key="6">
    <source>
        <dbReference type="ARBA" id="ARBA00022729"/>
    </source>
</evidence>
<feature type="domain" description="Protein kinase" evidence="21">
    <location>
        <begin position="488"/>
        <end position="803"/>
    </location>
</feature>
<evidence type="ECO:0000256" key="18">
    <source>
        <dbReference type="PROSITE-ProRule" id="PRU10141"/>
    </source>
</evidence>
<organism evidence="24 25">
    <name type="scientific">Cynara cardunculus var. scolymus</name>
    <name type="common">Globe artichoke</name>
    <name type="synonym">Cynara scolymus</name>
    <dbReference type="NCBI Taxonomy" id="59895"/>
    <lineage>
        <taxon>Eukaryota</taxon>
        <taxon>Viridiplantae</taxon>
        <taxon>Streptophyta</taxon>
        <taxon>Embryophyta</taxon>
        <taxon>Tracheophyta</taxon>
        <taxon>Spermatophyta</taxon>
        <taxon>Magnoliopsida</taxon>
        <taxon>eudicotyledons</taxon>
        <taxon>Gunneridae</taxon>
        <taxon>Pentapetalae</taxon>
        <taxon>asterids</taxon>
        <taxon>campanulids</taxon>
        <taxon>Asterales</taxon>
        <taxon>Asteraceae</taxon>
        <taxon>Carduoideae</taxon>
        <taxon>Cardueae</taxon>
        <taxon>Carduinae</taxon>
        <taxon>Cynara</taxon>
    </lineage>
</organism>
<keyword evidence="25" id="KW-1185">Reference proteome</keyword>
<dbReference type="Pfam" id="PF07714">
    <property type="entry name" value="PK_Tyr_Ser-Thr"/>
    <property type="match status" value="1"/>
</dbReference>
<accession>A0A103YIJ1</accession>
<feature type="transmembrane region" description="Helical" evidence="19">
    <location>
        <begin position="1312"/>
        <end position="1332"/>
    </location>
</feature>
<evidence type="ECO:0000256" key="13">
    <source>
        <dbReference type="ARBA" id="ARBA00023157"/>
    </source>
</evidence>
<feature type="domain" description="Protein kinase" evidence="21">
    <location>
        <begin position="1368"/>
        <end position="1620"/>
    </location>
</feature>
<dbReference type="InterPro" id="IPR003609">
    <property type="entry name" value="Pan_app"/>
</dbReference>
<dbReference type="InterPro" id="IPR017441">
    <property type="entry name" value="Protein_kinase_ATP_BS"/>
</dbReference>
<keyword evidence="13" id="KW-1015">Disulfide bond</keyword>
<sequence>MSCFYSFVLLFILITASGAIAIDTIYSNQTLKDGGSDTILSPTQIFQLGFFSLGNSSLRYLGIRYNTISTGTVVWVANREVPLNDPTGMLKVNDDGTLQLLTVDNTLIWSSRSSKLAINASNPVAQLLDDGNLVLKDQISGNLIWQSFDHPGDTLLPGMKLGVDLVTGTHRNLASWKSSNDPSLGFYTVWTDINGYPQLLNKKEDSHLVQRLGSWNGLGFSGMRGLGQSSFYAFELFLNQEEIYYRYTLVNNSSYTRMRLDPQGTFYHLVWSDQSQSWVSSMMPFLHRCRYDSCGPYGSCNINNSPECGCLQGFEPKVPEDWSIGDWSNGCKHVNFMTTENRHNFKKFSNLKLPDSQYSWFNLTMSLGECENVCVSNVSCTAYANSDIRGGGSGCLLWFSELLGIREAPPGDGSGQEIYIKFLDPNIIRDKKTKKKSQLKVILSTILPVVLLSFALILYAWRTKKKSHLKGEAKLNSFDKIVKATSNFSINNKLGQGGFGAVYKGVLEGGEIAVKRLSKTSMQGLIEFQNEVRCIAKLQHRNLVKLLGYCVQGEEKILIYDYMPNKSLDSFLFGWKPSRLYKSTHLIKYLNPVIQTNNQFKLVADENNSASLDWPQRYHIINGIARGLLYLHQDSRHRIIHRDLKASNILLDSNMNPKISDFGLARMFKEYETEAKTKKVVGTLGYISPEYAANGVFSVKSDVFSFGVLVLEIVSGAKNRGFSHQDHHNNLLGHAWRLYREAKPLELVDVALGGSWNVSEVLQSIHVGLSCVQQHAEDRPSMWSVIHMLGGEGAPPPPKQPGFFTESTLSMPEVPVSINEVTITQLDARLNTTDFNASRHKYIQGLRRLLNINCKLSQDRPDCMQHLKMTCCNYSFVLLLFILITTNGAIAIDTIYSNHTLKDGDTLVSASEIFELGFFSLGNSSSRYLGIRYKNISTDNIVWVANREVPLNDPRGMLKVSDDGTLQLRSVSNNLIWSSQSSKPVTNTGSNLAAQLLDSGNFVLRDDTSGEFIWQSFDHPGNTLLPGMKIGMNLVTGIKTNLTSWKSSDDPSTGSYTLWMDISGYPQLYIMKDESSFQQRLGSWNGLGFSGVSGSSSHRPYMFDFVSTDDEIYLRYTSVNTSLVTKMILDQQGSFNVFFLNTLTQSLYLYTLTIRDGCDRYGICGPYGSCNIDHAPPCACLEGFEPKLPEEWSRGKWSNWCKHETLMTSENGHNIKKLSNLKLPDSRDSWFNKTMSLGECENVCARNVSCTAYANTDIKGGGNGCLLWFTELIDVREASTRDNSGQDIYISMRNPNTIREEEKKKKKLPLQVILSTVIPVLLLGFALILYAWRNMKKSHLKFEDEDQKQDLELPLFSLSKIVKATSNFSINNKLGQGGFGAVYKGMLEGGREIAVKRLSKTSRQGLIEFQNEVICIAKLQHHENNSLLLDWPQRCHIINGIARGLLYLHQDSRHRIIHRDLKASNILLDSDMNPKISDFGLARMFREYETEANTKKVVGTLGYISPEYAANGVFSVKSDVFSFGVLVLEIVSGKKNRGFSHQDHHNNLLGHAWRLYKEANPLELVDEALGGSWNVSEVLQSIHVGLSCVQQHAEDRPSMSSVIHMLGGEGALPPPKQPGFFTEATKSESESTLIMPQVLVSINEVTITQLDAR</sequence>
<dbReference type="InterPro" id="IPR021820">
    <property type="entry name" value="S-locus_recpt_kinase_C"/>
</dbReference>
<comment type="catalytic activity">
    <reaction evidence="16">
        <text>L-threonyl-[protein] + ATP = O-phospho-L-threonyl-[protein] + ADP + H(+)</text>
        <dbReference type="Rhea" id="RHEA:46608"/>
        <dbReference type="Rhea" id="RHEA-COMP:11060"/>
        <dbReference type="Rhea" id="RHEA-COMP:11605"/>
        <dbReference type="ChEBI" id="CHEBI:15378"/>
        <dbReference type="ChEBI" id="CHEBI:30013"/>
        <dbReference type="ChEBI" id="CHEBI:30616"/>
        <dbReference type="ChEBI" id="CHEBI:61977"/>
        <dbReference type="ChEBI" id="CHEBI:456216"/>
        <dbReference type="EC" id="2.7.11.1"/>
    </reaction>
</comment>
<reference evidence="24 25" key="1">
    <citation type="journal article" date="2016" name="Sci. Rep.">
        <title>The genome sequence of the outbreeding globe artichoke constructed de novo incorporating a phase-aware low-pass sequencing strategy of F1 progeny.</title>
        <authorList>
            <person name="Scaglione D."/>
            <person name="Reyes-Chin-Wo S."/>
            <person name="Acquadro A."/>
            <person name="Froenicke L."/>
            <person name="Portis E."/>
            <person name="Beitel C."/>
            <person name="Tirone M."/>
            <person name="Mauro R."/>
            <person name="Lo Monaco A."/>
            <person name="Mauromicale G."/>
            <person name="Faccioli P."/>
            <person name="Cattivelli L."/>
            <person name="Rieseberg L."/>
            <person name="Michelmore R."/>
            <person name="Lanteri S."/>
        </authorList>
    </citation>
    <scope>NUCLEOTIDE SEQUENCE [LARGE SCALE GENOMIC DNA]</scope>
    <source>
        <strain evidence="24">2C</strain>
    </source>
</reference>
<dbReference type="Pfam" id="PF11883">
    <property type="entry name" value="DUF3403"/>
    <property type="match status" value="1"/>
</dbReference>
<feature type="domain" description="Apple" evidence="23">
    <location>
        <begin position="331"/>
        <end position="423"/>
    </location>
</feature>
<evidence type="ECO:0000256" key="17">
    <source>
        <dbReference type="ARBA" id="ARBA00048679"/>
    </source>
</evidence>
<dbReference type="PROSITE" id="PS50011">
    <property type="entry name" value="PROTEIN_KINASE_DOM"/>
    <property type="match status" value="2"/>
</dbReference>
<evidence type="ECO:0000256" key="1">
    <source>
        <dbReference type="ARBA" id="ARBA00004167"/>
    </source>
</evidence>
<evidence type="ECO:0000313" key="25">
    <source>
        <dbReference type="Proteomes" id="UP000243975"/>
    </source>
</evidence>
<dbReference type="PROSITE" id="PS50948">
    <property type="entry name" value="PAN"/>
    <property type="match status" value="2"/>
</dbReference>
<dbReference type="InterPro" id="IPR000719">
    <property type="entry name" value="Prot_kinase_dom"/>
</dbReference>
<dbReference type="FunFam" id="1.10.510.10:FF:000060">
    <property type="entry name" value="G-type lectin S-receptor-like serine/threonine-protein kinase"/>
    <property type="match status" value="2"/>
</dbReference>
<evidence type="ECO:0000256" key="3">
    <source>
        <dbReference type="ARBA" id="ARBA00022527"/>
    </source>
</evidence>
<keyword evidence="15" id="KW-0325">Glycoprotein</keyword>
<dbReference type="CDD" id="cd00028">
    <property type="entry name" value="B_lectin"/>
    <property type="match status" value="2"/>
</dbReference>
<dbReference type="Gramene" id="KVI09761">
    <property type="protein sequence ID" value="KVI09761"/>
    <property type="gene ID" value="Ccrd_011882"/>
</dbReference>
<evidence type="ECO:0000256" key="5">
    <source>
        <dbReference type="ARBA" id="ARBA00022692"/>
    </source>
</evidence>
<evidence type="ECO:0000256" key="7">
    <source>
        <dbReference type="ARBA" id="ARBA00022737"/>
    </source>
</evidence>